<evidence type="ECO:0000313" key="3">
    <source>
        <dbReference type="Proteomes" id="UP001370490"/>
    </source>
</evidence>
<organism evidence="2 3">
    <name type="scientific">Dillenia turbinata</name>
    <dbReference type="NCBI Taxonomy" id="194707"/>
    <lineage>
        <taxon>Eukaryota</taxon>
        <taxon>Viridiplantae</taxon>
        <taxon>Streptophyta</taxon>
        <taxon>Embryophyta</taxon>
        <taxon>Tracheophyta</taxon>
        <taxon>Spermatophyta</taxon>
        <taxon>Magnoliopsida</taxon>
        <taxon>eudicotyledons</taxon>
        <taxon>Gunneridae</taxon>
        <taxon>Pentapetalae</taxon>
        <taxon>Dilleniales</taxon>
        <taxon>Dilleniaceae</taxon>
        <taxon>Dillenia</taxon>
    </lineage>
</organism>
<name>A0AAN8UR29_9MAGN</name>
<evidence type="ECO:0000313" key="2">
    <source>
        <dbReference type="EMBL" id="KAK6915896.1"/>
    </source>
</evidence>
<evidence type="ECO:0000256" key="1">
    <source>
        <dbReference type="SAM" id="MobiDB-lite"/>
    </source>
</evidence>
<feature type="compositionally biased region" description="Low complexity" evidence="1">
    <location>
        <begin position="114"/>
        <end position="128"/>
    </location>
</feature>
<reference evidence="2 3" key="1">
    <citation type="submission" date="2023-12" db="EMBL/GenBank/DDBJ databases">
        <title>A high-quality genome assembly for Dillenia turbinata (Dilleniales).</title>
        <authorList>
            <person name="Chanderbali A."/>
        </authorList>
    </citation>
    <scope>NUCLEOTIDE SEQUENCE [LARGE SCALE GENOMIC DNA]</scope>
    <source>
        <strain evidence="2">LSX21</strain>
        <tissue evidence="2">Leaf</tissue>
    </source>
</reference>
<feature type="region of interest" description="Disordered" evidence="1">
    <location>
        <begin position="88"/>
        <end position="139"/>
    </location>
</feature>
<comment type="caution">
    <text evidence="2">The sequence shown here is derived from an EMBL/GenBank/DDBJ whole genome shotgun (WGS) entry which is preliminary data.</text>
</comment>
<proteinExistence type="predicted"/>
<dbReference type="Proteomes" id="UP001370490">
    <property type="component" value="Unassembled WGS sequence"/>
</dbReference>
<dbReference type="EMBL" id="JBAMMX010000024">
    <property type="protein sequence ID" value="KAK6915896.1"/>
    <property type="molecule type" value="Genomic_DNA"/>
</dbReference>
<sequence length="139" mass="14563">IHVNAVSHIFMCQLTIYLMSGVFVPHNDGHFSGLTICCGGPISEIVEGRVGGPLIVDKAVVVSLDTYNLGLMQKEEWRHGAELRAARAVQSMDGTSPVAREVASGIGEGSAPHPTSSTSELRSESPSPVASANAIRAVP</sequence>
<keyword evidence="3" id="KW-1185">Reference proteome</keyword>
<dbReference type="AlphaFoldDB" id="A0AAN8UR29"/>
<gene>
    <name evidence="2" type="ORF">RJ641_018757</name>
</gene>
<accession>A0AAN8UR29</accession>
<feature type="non-terminal residue" evidence="2">
    <location>
        <position position="1"/>
    </location>
</feature>
<protein>
    <submittedName>
        <fullName evidence="2">Uncharacterized protein</fullName>
    </submittedName>
</protein>
<feature type="non-terminal residue" evidence="2">
    <location>
        <position position="139"/>
    </location>
</feature>